<keyword evidence="1" id="KW-0472">Membrane</keyword>
<proteinExistence type="predicted"/>
<dbReference type="OrthoDB" id="9970110at2"/>
<keyword evidence="1" id="KW-1133">Transmembrane helix</keyword>
<protein>
    <submittedName>
        <fullName evidence="2">Uncharacterized protein</fullName>
    </submittedName>
</protein>
<dbReference type="Proteomes" id="UP000464657">
    <property type="component" value="Chromosome"/>
</dbReference>
<gene>
    <name evidence="2" type="ORF">IMCC3317_21410</name>
</gene>
<organism evidence="2 3">
    <name type="scientific">Kordia antarctica</name>
    <dbReference type="NCBI Taxonomy" id="1218801"/>
    <lineage>
        <taxon>Bacteria</taxon>
        <taxon>Pseudomonadati</taxon>
        <taxon>Bacteroidota</taxon>
        <taxon>Flavobacteriia</taxon>
        <taxon>Flavobacteriales</taxon>
        <taxon>Flavobacteriaceae</taxon>
        <taxon>Kordia</taxon>
    </lineage>
</organism>
<evidence type="ECO:0000313" key="2">
    <source>
        <dbReference type="EMBL" id="QHI36771.1"/>
    </source>
</evidence>
<name>A0A7L4ZJT5_9FLAO</name>
<keyword evidence="3" id="KW-1185">Reference proteome</keyword>
<dbReference type="EMBL" id="CP019288">
    <property type="protein sequence ID" value="QHI36771.1"/>
    <property type="molecule type" value="Genomic_DNA"/>
</dbReference>
<accession>A0A7L4ZJT5</accession>
<dbReference type="RefSeq" id="WP_160129445.1">
    <property type="nucleotide sequence ID" value="NZ_CP019288.1"/>
</dbReference>
<dbReference type="KEGG" id="kan:IMCC3317_21410"/>
<reference evidence="2 3" key="1">
    <citation type="journal article" date="2013" name="Int. J. Syst. Evol. Microbiol.">
        <title>Kordia antarctica sp. nov., isolated from Antarctic seawater.</title>
        <authorList>
            <person name="Baek K."/>
            <person name="Choi A."/>
            <person name="Kang I."/>
            <person name="Lee K."/>
            <person name="Cho J.C."/>
        </authorList>
    </citation>
    <scope>NUCLEOTIDE SEQUENCE [LARGE SCALE GENOMIC DNA]</scope>
    <source>
        <strain evidence="2 3">IMCC3317</strain>
    </source>
</reference>
<evidence type="ECO:0000256" key="1">
    <source>
        <dbReference type="SAM" id="Phobius"/>
    </source>
</evidence>
<dbReference type="AlphaFoldDB" id="A0A7L4ZJT5"/>
<sequence length="92" mass="9821">MFKGLVIGAIAIGGIVGIIIVGIVILWGIIGGMYRKPNSKGQNHPSPGGGGGSNCNHCKEVRSYYNGLHWLVKMLKAAWYLFKMADCAIKGC</sequence>
<feature type="transmembrane region" description="Helical" evidence="1">
    <location>
        <begin position="6"/>
        <end position="30"/>
    </location>
</feature>
<evidence type="ECO:0000313" key="3">
    <source>
        <dbReference type="Proteomes" id="UP000464657"/>
    </source>
</evidence>
<keyword evidence="1" id="KW-0812">Transmembrane</keyword>